<evidence type="ECO:0000256" key="1">
    <source>
        <dbReference type="ARBA" id="ARBA00004123"/>
    </source>
</evidence>
<dbReference type="AlphaFoldDB" id="A0A1Y1IEU2"/>
<dbReference type="InterPro" id="IPR038092">
    <property type="entry name" value="PHAX_RNA-binding_sf"/>
</dbReference>
<feature type="region of interest" description="Disordered" evidence="11">
    <location>
        <begin position="1"/>
        <end position="86"/>
    </location>
</feature>
<evidence type="ECO:0000256" key="8">
    <source>
        <dbReference type="ARBA" id="ARBA00022927"/>
    </source>
</evidence>
<evidence type="ECO:0000256" key="9">
    <source>
        <dbReference type="ARBA" id="ARBA00023242"/>
    </source>
</evidence>
<evidence type="ECO:0000256" key="4">
    <source>
        <dbReference type="ARBA" id="ARBA00016856"/>
    </source>
</evidence>
<evidence type="ECO:0000313" key="13">
    <source>
        <dbReference type="EMBL" id="GAQ87601.1"/>
    </source>
</evidence>
<feature type="region of interest" description="Disordered" evidence="11">
    <location>
        <begin position="220"/>
        <end position="239"/>
    </location>
</feature>
<evidence type="ECO:0000256" key="7">
    <source>
        <dbReference type="ARBA" id="ARBA00022884"/>
    </source>
</evidence>
<accession>A0A1Y1IEU2</accession>
<sequence length="275" mass="30088">MDGLGPLEELDDEELVDYGSECEGDEPEAQLGEDGVAMELEPSPVRPGGEETAGSFTRNAFEEGKVEGSTAQLQEDDLAGSSGKPTVDLREVIEHAKKYPKQRGAGPQDLDQMVEEARGGKAENKGRKRQRAEKLDPAMFIKAASTRLQEPKLGLLWRALKILGVEPMQQLMVEVEAIERAGGQLIADGSRRRSPGGVFWNVVKQRVKPEVYTSIFAEEQAKSKQRKRGKPSKKRKKQEAGAVLLEGIVDQPEAPLVDFKSLVTPDLGGLEEAEN</sequence>
<dbReference type="InterPro" id="IPR039047">
    <property type="entry name" value="PHAX"/>
</dbReference>
<feature type="compositionally biased region" description="Basic residues" evidence="11">
    <location>
        <begin position="223"/>
        <end position="237"/>
    </location>
</feature>
<evidence type="ECO:0000256" key="11">
    <source>
        <dbReference type="SAM" id="MobiDB-lite"/>
    </source>
</evidence>
<evidence type="ECO:0000256" key="10">
    <source>
        <dbReference type="ARBA" id="ARBA00030834"/>
    </source>
</evidence>
<name>A0A1Y1IEU2_KLENI</name>
<dbReference type="GO" id="GO:0003723">
    <property type="term" value="F:RNA binding"/>
    <property type="evidence" value="ECO:0007669"/>
    <property type="project" value="UniProtKB-KW"/>
</dbReference>
<comment type="similarity">
    <text evidence="3">Belongs to the PHAX family.</text>
</comment>
<dbReference type="InterPro" id="IPR019385">
    <property type="entry name" value="PHAX_RNA-binding_domain"/>
</dbReference>
<evidence type="ECO:0000259" key="12">
    <source>
        <dbReference type="Pfam" id="PF10258"/>
    </source>
</evidence>
<organism evidence="13 14">
    <name type="scientific">Klebsormidium nitens</name>
    <name type="common">Green alga</name>
    <name type="synonym">Ulothrix nitens</name>
    <dbReference type="NCBI Taxonomy" id="105231"/>
    <lineage>
        <taxon>Eukaryota</taxon>
        <taxon>Viridiplantae</taxon>
        <taxon>Streptophyta</taxon>
        <taxon>Klebsormidiophyceae</taxon>
        <taxon>Klebsormidiales</taxon>
        <taxon>Klebsormidiaceae</taxon>
        <taxon>Klebsormidium</taxon>
    </lineage>
</organism>
<comment type="subcellular location">
    <subcellularLocation>
        <location evidence="2">Cytoplasm</location>
    </subcellularLocation>
    <subcellularLocation>
        <location evidence="1">Nucleus</location>
    </subcellularLocation>
</comment>
<dbReference type="OMA" id="KATEDNM"/>
<dbReference type="STRING" id="105231.A0A1Y1IEU2"/>
<evidence type="ECO:0000256" key="6">
    <source>
        <dbReference type="ARBA" id="ARBA00022490"/>
    </source>
</evidence>
<feature type="domain" description="Phosphorylated adapter RNA export protein RNA-binding" evidence="12">
    <location>
        <begin position="143"/>
        <end position="220"/>
    </location>
</feature>
<dbReference type="GO" id="GO:0015031">
    <property type="term" value="P:protein transport"/>
    <property type="evidence" value="ECO:0007669"/>
    <property type="project" value="UniProtKB-KW"/>
</dbReference>
<dbReference type="GO" id="GO:0005737">
    <property type="term" value="C:cytoplasm"/>
    <property type="evidence" value="ECO:0007669"/>
    <property type="project" value="UniProtKB-SubCell"/>
</dbReference>
<evidence type="ECO:0000256" key="3">
    <source>
        <dbReference type="ARBA" id="ARBA00006094"/>
    </source>
</evidence>
<evidence type="ECO:0000256" key="2">
    <source>
        <dbReference type="ARBA" id="ARBA00004496"/>
    </source>
</evidence>
<protein>
    <recommendedName>
        <fullName evidence="4">Phosphorylated adapter RNA export protein</fullName>
    </recommendedName>
    <alternativeName>
        <fullName evidence="10">RNA U small nuclear RNA export adapter protein</fullName>
    </alternativeName>
</protein>
<dbReference type="GO" id="GO:0005634">
    <property type="term" value="C:nucleus"/>
    <property type="evidence" value="ECO:0007669"/>
    <property type="project" value="UniProtKB-SubCell"/>
</dbReference>
<evidence type="ECO:0000256" key="5">
    <source>
        <dbReference type="ARBA" id="ARBA00022448"/>
    </source>
</evidence>
<dbReference type="OrthoDB" id="20573at2759"/>
<keyword evidence="14" id="KW-1185">Reference proteome</keyword>
<keyword evidence="5" id="KW-0813">Transport</keyword>
<dbReference type="PANTHER" id="PTHR13135">
    <property type="entry name" value="CYTOSOLIC RESINIFERATOXIN BINDING PROTEIN RBP-26"/>
    <property type="match status" value="1"/>
</dbReference>
<evidence type="ECO:0000313" key="14">
    <source>
        <dbReference type="Proteomes" id="UP000054558"/>
    </source>
</evidence>
<reference evidence="13 14" key="1">
    <citation type="journal article" date="2014" name="Nat. Commun.">
        <title>Klebsormidium flaccidum genome reveals primary factors for plant terrestrial adaptation.</title>
        <authorList>
            <person name="Hori K."/>
            <person name="Maruyama F."/>
            <person name="Fujisawa T."/>
            <person name="Togashi T."/>
            <person name="Yamamoto N."/>
            <person name="Seo M."/>
            <person name="Sato S."/>
            <person name="Yamada T."/>
            <person name="Mori H."/>
            <person name="Tajima N."/>
            <person name="Moriyama T."/>
            <person name="Ikeuchi M."/>
            <person name="Watanabe M."/>
            <person name="Wada H."/>
            <person name="Kobayashi K."/>
            <person name="Saito M."/>
            <person name="Masuda T."/>
            <person name="Sasaki-Sekimoto Y."/>
            <person name="Mashiguchi K."/>
            <person name="Awai K."/>
            <person name="Shimojima M."/>
            <person name="Masuda S."/>
            <person name="Iwai M."/>
            <person name="Nobusawa T."/>
            <person name="Narise T."/>
            <person name="Kondo S."/>
            <person name="Saito H."/>
            <person name="Sato R."/>
            <person name="Murakawa M."/>
            <person name="Ihara Y."/>
            <person name="Oshima-Yamada Y."/>
            <person name="Ohtaka K."/>
            <person name="Satoh M."/>
            <person name="Sonobe K."/>
            <person name="Ishii M."/>
            <person name="Ohtani R."/>
            <person name="Kanamori-Sato M."/>
            <person name="Honoki R."/>
            <person name="Miyazaki D."/>
            <person name="Mochizuki H."/>
            <person name="Umetsu J."/>
            <person name="Higashi K."/>
            <person name="Shibata D."/>
            <person name="Kamiya Y."/>
            <person name="Sato N."/>
            <person name="Nakamura Y."/>
            <person name="Tabata S."/>
            <person name="Ida S."/>
            <person name="Kurokawa K."/>
            <person name="Ohta H."/>
        </authorList>
    </citation>
    <scope>NUCLEOTIDE SEQUENCE [LARGE SCALE GENOMIC DNA]</scope>
    <source>
        <strain evidence="13 14">NIES-2285</strain>
    </source>
</reference>
<dbReference type="GO" id="GO:0006408">
    <property type="term" value="P:snRNA export from nucleus"/>
    <property type="evidence" value="ECO:0007669"/>
    <property type="project" value="InterPro"/>
</dbReference>
<dbReference type="Pfam" id="PF10258">
    <property type="entry name" value="PHAX_RNA-bd"/>
    <property type="match status" value="1"/>
</dbReference>
<proteinExistence type="inferred from homology"/>
<keyword evidence="6" id="KW-0963">Cytoplasm</keyword>
<dbReference type="Proteomes" id="UP000054558">
    <property type="component" value="Unassembled WGS sequence"/>
</dbReference>
<keyword evidence="7" id="KW-0694">RNA-binding</keyword>
<keyword evidence="9" id="KW-0539">Nucleus</keyword>
<keyword evidence="8" id="KW-0653">Protein transport</keyword>
<dbReference type="PANTHER" id="PTHR13135:SF0">
    <property type="entry name" value="PHOSPHORYLATED ADAPTER RNA EXPORT PROTEIN"/>
    <property type="match status" value="1"/>
</dbReference>
<dbReference type="Gene3D" id="1.10.10.1440">
    <property type="entry name" value="PHAX RNA-binding domain"/>
    <property type="match status" value="1"/>
</dbReference>
<feature type="compositionally biased region" description="Acidic residues" evidence="11">
    <location>
        <begin position="8"/>
        <end position="28"/>
    </location>
</feature>
<dbReference type="EMBL" id="DF237313">
    <property type="protein sequence ID" value="GAQ87601.1"/>
    <property type="molecule type" value="Genomic_DNA"/>
</dbReference>
<gene>
    <name evidence="13" type="ORF">KFL_003640030</name>
</gene>